<proteinExistence type="predicted"/>
<keyword evidence="2" id="KW-1003">Cell membrane</keyword>
<protein>
    <submittedName>
        <fullName evidence="7">Energy-coupling factor transport system permease protein</fullName>
    </submittedName>
</protein>
<evidence type="ECO:0000256" key="5">
    <source>
        <dbReference type="ARBA" id="ARBA00023136"/>
    </source>
</evidence>
<dbReference type="PANTHER" id="PTHR34857:SF2">
    <property type="entry name" value="SLL0384 PROTEIN"/>
    <property type="match status" value="1"/>
</dbReference>
<dbReference type="AlphaFoldDB" id="A0A316AM20"/>
<reference evidence="8" key="1">
    <citation type="submission" date="2017-07" db="EMBL/GenBank/DDBJ databases">
        <authorList>
            <person name="Varghese N."/>
            <person name="Submissions S."/>
        </authorList>
    </citation>
    <scope>NUCLEOTIDE SEQUENCE [LARGE SCALE GENOMIC DNA]</scope>
    <source>
        <strain evidence="8">NLAE-zl-C134</strain>
    </source>
</reference>
<keyword evidence="5 6" id="KW-0472">Membrane</keyword>
<comment type="subcellular location">
    <subcellularLocation>
        <location evidence="1">Membrane</location>
        <topology evidence="1">Multi-pass membrane protein</topology>
    </subcellularLocation>
</comment>
<evidence type="ECO:0000256" key="3">
    <source>
        <dbReference type="ARBA" id="ARBA00022692"/>
    </source>
</evidence>
<dbReference type="OrthoDB" id="3730291at2"/>
<dbReference type="Proteomes" id="UP000254051">
    <property type="component" value="Unassembled WGS sequence"/>
</dbReference>
<evidence type="ECO:0000313" key="8">
    <source>
        <dbReference type="Proteomes" id="UP000254051"/>
    </source>
</evidence>
<keyword evidence="8" id="KW-1185">Reference proteome</keyword>
<dbReference type="InterPro" id="IPR051611">
    <property type="entry name" value="ECF_transporter_component"/>
</dbReference>
<evidence type="ECO:0000313" key="7">
    <source>
        <dbReference type="EMBL" id="SUQ13635.1"/>
    </source>
</evidence>
<accession>A0A316AM20</accession>
<dbReference type="RefSeq" id="WP_109709636.1">
    <property type="nucleotide sequence ID" value="NZ_QGDS01000003.1"/>
</dbReference>
<feature type="transmembrane region" description="Helical" evidence="6">
    <location>
        <begin position="21"/>
        <end position="38"/>
    </location>
</feature>
<evidence type="ECO:0000256" key="4">
    <source>
        <dbReference type="ARBA" id="ARBA00022989"/>
    </source>
</evidence>
<gene>
    <name evidence="7" type="ORF">SAMN05216529_103368</name>
</gene>
<dbReference type="PANTHER" id="PTHR34857">
    <property type="entry name" value="SLL0384 PROTEIN"/>
    <property type="match status" value="1"/>
</dbReference>
<name>A0A316AM20_9FIRM</name>
<organism evidence="7 8">
    <name type="scientific">Faecalicatena contorta</name>
    <dbReference type="NCBI Taxonomy" id="39482"/>
    <lineage>
        <taxon>Bacteria</taxon>
        <taxon>Bacillati</taxon>
        <taxon>Bacillota</taxon>
        <taxon>Clostridia</taxon>
        <taxon>Lachnospirales</taxon>
        <taxon>Lachnospiraceae</taxon>
        <taxon>Faecalicatena</taxon>
    </lineage>
</organism>
<keyword evidence="4 6" id="KW-1133">Transmembrane helix</keyword>
<dbReference type="Pfam" id="PF02361">
    <property type="entry name" value="CbiQ"/>
    <property type="match status" value="1"/>
</dbReference>
<dbReference type="GO" id="GO:0005886">
    <property type="term" value="C:plasma membrane"/>
    <property type="evidence" value="ECO:0007669"/>
    <property type="project" value="UniProtKB-ARBA"/>
</dbReference>
<sequence>MAREFMQSTSQNNKIVLDPRTKMLLAVTIASVLIGGGSGGIMNIIRPALVLVPLLLFCISGKWKSAAIYAAAYSCAFAGELFLVPVTTGFVNFMIVACCGMFARFMPGIAMGSYLVNTTTVSEFMAAMERMHLPQKLSIPLSVMFRFFPTVGEEYGAIGDAMRMRGIRFGGGKPGKMLEYRMVPLMVSCVKIGEELSASALTRGLGAPIHRTNICKIGIRPYDLAAMLLCVVSIIFLLIDKFSVI</sequence>
<evidence type="ECO:0000256" key="1">
    <source>
        <dbReference type="ARBA" id="ARBA00004141"/>
    </source>
</evidence>
<keyword evidence="3 6" id="KW-0812">Transmembrane</keyword>
<feature type="transmembrane region" description="Helical" evidence="6">
    <location>
        <begin position="90"/>
        <end position="116"/>
    </location>
</feature>
<evidence type="ECO:0000256" key="6">
    <source>
        <dbReference type="SAM" id="Phobius"/>
    </source>
</evidence>
<evidence type="ECO:0000256" key="2">
    <source>
        <dbReference type="ARBA" id="ARBA00022475"/>
    </source>
</evidence>
<dbReference type="CDD" id="cd16914">
    <property type="entry name" value="EcfT"/>
    <property type="match status" value="1"/>
</dbReference>
<feature type="transmembrane region" description="Helical" evidence="6">
    <location>
        <begin position="221"/>
        <end position="239"/>
    </location>
</feature>
<dbReference type="InterPro" id="IPR003339">
    <property type="entry name" value="ABC/ECF_trnsptr_transmembrane"/>
</dbReference>
<dbReference type="EMBL" id="UHJJ01000003">
    <property type="protein sequence ID" value="SUQ13635.1"/>
    <property type="molecule type" value="Genomic_DNA"/>
</dbReference>